<reference evidence="1 2" key="2">
    <citation type="submission" date="2018-09" db="EMBL/GenBank/DDBJ databases">
        <title>Giant CbK-like Caulobacter bacteriophages have genetically divergent genomes.</title>
        <authorList>
            <person name="Wilson K."/>
            <person name="Ely B."/>
        </authorList>
    </citation>
    <scope>NUCLEOTIDE SEQUENCE [LARGE SCALE GENOMIC DNA]</scope>
</reference>
<name>A0A385EDG3_9CAUD</name>
<accession>A0A385EDG3</accession>
<evidence type="ECO:0000313" key="1">
    <source>
        <dbReference type="EMBL" id="AXQ68749.1"/>
    </source>
</evidence>
<evidence type="ECO:0000313" key="2">
    <source>
        <dbReference type="Proteomes" id="UP000259026"/>
    </source>
</evidence>
<gene>
    <name evidence="1" type="ORF">CcrPW_gp210c</name>
</gene>
<proteinExistence type="predicted"/>
<protein>
    <submittedName>
        <fullName evidence="1">Uncharacterized protein</fullName>
    </submittedName>
</protein>
<dbReference type="EMBL" id="MH588545">
    <property type="protein sequence ID" value="AXQ68749.1"/>
    <property type="molecule type" value="Genomic_DNA"/>
</dbReference>
<dbReference type="Proteomes" id="UP000259026">
    <property type="component" value="Segment"/>
</dbReference>
<sequence length="145" mass="15402">MNTNDKSAEVAVETAPVAKPVPIHGKATVTTDSKKPHVSQSAWAVDTKAKSATADYLGGTLVITRNDGGALVGSYVRPFTEAEGAAKEGEISMQFTLHDLTLVEAQDRAEQVVRDNLSRSYSTVLEIEDAKVVSARVEAAGEDPF</sequence>
<keyword evidence="2" id="KW-1185">Reference proteome</keyword>
<organism evidence="1 2">
    <name type="scientific">Caulobacter phage CcrPW</name>
    <dbReference type="NCBI Taxonomy" id="2283271"/>
    <lineage>
        <taxon>Viruses</taxon>
        <taxon>Duplodnaviria</taxon>
        <taxon>Heunggongvirae</taxon>
        <taxon>Uroviricota</taxon>
        <taxon>Caudoviricetes</taxon>
        <taxon>Jeanschmidtviridae</taxon>
        <taxon>Colossusvirus</taxon>
        <taxon>Colossusvirus PW</taxon>
    </lineage>
</organism>
<reference evidence="2" key="1">
    <citation type="submission" date="2018-07" db="EMBL/GenBank/DDBJ databases">
        <title>Giant CbK-like Caulobacter bacteriophages have genetically divergent genomes.</title>
        <authorList>
            <person name="Wilson K.M."/>
            <person name="Ely B."/>
        </authorList>
    </citation>
    <scope>NUCLEOTIDE SEQUENCE [LARGE SCALE GENOMIC DNA]</scope>
</reference>